<name>A0A9D4AC41_9ROSI</name>
<feature type="compositionally biased region" description="Basic and acidic residues" evidence="1">
    <location>
        <begin position="14"/>
        <end position="26"/>
    </location>
</feature>
<evidence type="ECO:0000313" key="2">
    <source>
        <dbReference type="EMBL" id="KAH1108372.1"/>
    </source>
</evidence>
<evidence type="ECO:0000256" key="1">
    <source>
        <dbReference type="SAM" id="MobiDB-lite"/>
    </source>
</evidence>
<proteinExistence type="predicted"/>
<feature type="region of interest" description="Disordered" evidence="1">
    <location>
        <begin position="1"/>
        <end position="34"/>
    </location>
</feature>
<sequence>MSETPMLIQGGNSKFDKIDIDSDGRRTRQGQSGETFEELFASPGRKFVQELKLNAVLSASGSDNPEVGTEALTCVVREVLEKVFEARLKGMES</sequence>
<comment type="caution">
    <text evidence="2">The sequence shown here is derived from an EMBL/GenBank/DDBJ whole genome shotgun (WGS) entry which is preliminary data.</text>
</comment>
<reference evidence="2 3" key="1">
    <citation type="journal article" date="2021" name="Plant Biotechnol. J.">
        <title>Multi-omics assisted identification of the key and species-specific regulatory components of drought-tolerant mechanisms in Gossypium stocksii.</title>
        <authorList>
            <person name="Yu D."/>
            <person name="Ke L."/>
            <person name="Zhang D."/>
            <person name="Wu Y."/>
            <person name="Sun Y."/>
            <person name="Mei J."/>
            <person name="Sun J."/>
            <person name="Sun Y."/>
        </authorList>
    </citation>
    <scope>NUCLEOTIDE SEQUENCE [LARGE SCALE GENOMIC DNA]</scope>
    <source>
        <strain evidence="3">cv. E1</strain>
        <tissue evidence="2">Leaf</tissue>
    </source>
</reference>
<protein>
    <submittedName>
        <fullName evidence="2">Uncharacterized protein</fullName>
    </submittedName>
</protein>
<dbReference type="EMBL" id="JAIQCV010000004">
    <property type="protein sequence ID" value="KAH1108372.1"/>
    <property type="molecule type" value="Genomic_DNA"/>
</dbReference>
<organism evidence="2 3">
    <name type="scientific">Gossypium stocksii</name>
    <dbReference type="NCBI Taxonomy" id="47602"/>
    <lineage>
        <taxon>Eukaryota</taxon>
        <taxon>Viridiplantae</taxon>
        <taxon>Streptophyta</taxon>
        <taxon>Embryophyta</taxon>
        <taxon>Tracheophyta</taxon>
        <taxon>Spermatophyta</taxon>
        <taxon>Magnoliopsida</taxon>
        <taxon>eudicotyledons</taxon>
        <taxon>Gunneridae</taxon>
        <taxon>Pentapetalae</taxon>
        <taxon>rosids</taxon>
        <taxon>malvids</taxon>
        <taxon>Malvales</taxon>
        <taxon>Malvaceae</taxon>
        <taxon>Malvoideae</taxon>
        <taxon>Gossypium</taxon>
    </lineage>
</organism>
<dbReference type="AlphaFoldDB" id="A0A9D4AC41"/>
<dbReference type="Proteomes" id="UP000828251">
    <property type="component" value="Unassembled WGS sequence"/>
</dbReference>
<accession>A0A9D4AC41</accession>
<keyword evidence="3" id="KW-1185">Reference proteome</keyword>
<evidence type="ECO:0000313" key="3">
    <source>
        <dbReference type="Proteomes" id="UP000828251"/>
    </source>
</evidence>
<gene>
    <name evidence="2" type="ORF">J1N35_012140</name>
</gene>